<sequence>MAATILFSSLDKLVPVNELPSIVVKYLHGMHAIESALSTFLSAVNSRDIDVSRDVLGVFDAHVGDCSCHMRAQMLWELMEYARTPGNVEWMEQVGDAIRDSTNKAVDLLANIRARKGRLRGLGLSPACTLTEARVFDKIEGDKFMALLDDAATSDYSYGSLATPDDVRSPVLSDKQELNFSDAAPLVSESLVASLDHISITSTADSGTSSPSSNSSSKRKYRVVDGDEWDLKDRTMIIRFLTVSRLLSLKKEMYLEVGPPAYIRARTNPTAVYMEAEAQILKKLPDVTIIPADRTKKLMLVKEHEKMQSYLSQVTANWICKLAAEMALSTLMRSSIITNSRHISCVASYTSILPIRAEWFASGTPILLLVRRFCSKGYHNTFYRVKANSTAWAASPAPDRVVDMGEQGWFAVEYVPMEQVLSAAWAHTPHFIYISNSIDGSLSDFYDRLVDCNQERLGTHAPHDDDGCGEHVEHVKSVLEHNFSRAVMHFFGQHTQYPFTLPGQRDGYDAVAEFIRDTLGADAQEAFRHAAHTTNDFSTASTRVHTCMHAYLEFPAVVGRQVSAMMANGDKPAPFGYAWAR</sequence>
<gene>
    <name evidence="1" type="ORF">BV22DRAFT_1132105</name>
</gene>
<protein>
    <submittedName>
        <fullName evidence="1">Uncharacterized protein</fullName>
    </submittedName>
</protein>
<proteinExistence type="predicted"/>
<comment type="caution">
    <text evidence="1">The sequence shown here is derived from an EMBL/GenBank/DDBJ whole genome shotgun (WGS) entry which is preliminary data.</text>
</comment>
<evidence type="ECO:0000313" key="1">
    <source>
        <dbReference type="EMBL" id="KAH7921637.1"/>
    </source>
</evidence>
<reference evidence="1" key="1">
    <citation type="journal article" date="2021" name="New Phytol.">
        <title>Evolutionary innovations through gain and loss of genes in the ectomycorrhizal Boletales.</title>
        <authorList>
            <person name="Wu G."/>
            <person name="Miyauchi S."/>
            <person name="Morin E."/>
            <person name="Kuo A."/>
            <person name="Drula E."/>
            <person name="Varga T."/>
            <person name="Kohler A."/>
            <person name="Feng B."/>
            <person name="Cao Y."/>
            <person name="Lipzen A."/>
            <person name="Daum C."/>
            <person name="Hundley H."/>
            <person name="Pangilinan J."/>
            <person name="Johnson J."/>
            <person name="Barry K."/>
            <person name="LaButti K."/>
            <person name="Ng V."/>
            <person name="Ahrendt S."/>
            <person name="Min B."/>
            <person name="Choi I.G."/>
            <person name="Park H."/>
            <person name="Plett J.M."/>
            <person name="Magnuson J."/>
            <person name="Spatafora J.W."/>
            <person name="Nagy L.G."/>
            <person name="Henrissat B."/>
            <person name="Grigoriev I.V."/>
            <person name="Yang Z.L."/>
            <person name="Xu J."/>
            <person name="Martin F.M."/>
        </authorList>
    </citation>
    <scope>NUCLEOTIDE SEQUENCE</scope>
    <source>
        <strain evidence="1">KUC20120723A-06</strain>
    </source>
</reference>
<accession>A0ACB8B7L2</accession>
<organism evidence="1 2">
    <name type="scientific">Leucogyrophana mollusca</name>
    <dbReference type="NCBI Taxonomy" id="85980"/>
    <lineage>
        <taxon>Eukaryota</taxon>
        <taxon>Fungi</taxon>
        <taxon>Dikarya</taxon>
        <taxon>Basidiomycota</taxon>
        <taxon>Agaricomycotina</taxon>
        <taxon>Agaricomycetes</taxon>
        <taxon>Agaricomycetidae</taxon>
        <taxon>Boletales</taxon>
        <taxon>Boletales incertae sedis</taxon>
        <taxon>Leucogyrophana</taxon>
    </lineage>
</organism>
<keyword evidence="2" id="KW-1185">Reference proteome</keyword>
<dbReference type="EMBL" id="MU266517">
    <property type="protein sequence ID" value="KAH7921637.1"/>
    <property type="molecule type" value="Genomic_DNA"/>
</dbReference>
<name>A0ACB8B7L2_9AGAM</name>
<dbReference type="Proteomes" id="UP000790709">
    <property type="component" value="Unassembled WGS sequence"/>
</dbReference>
<evidence type="ECO:0000313" key="2">
    <source>
        <dbReference type="Proteomes" id="UP000790709"/>
    </source>
</evidence>